<proteinExistence type="predicted"/>
<dbReference type="EMBL" id="CAEY01000437">
    <property type="status" value="NOT_ANNOTATED_CDS"/>
    <property type="molecule type" value="Genomic_DNA"/>
</dbReference>
<evidence type="ECO:0000313" key="1">
    <source>
        <dbReference type="EnsemblMetazoa" id="tetur01g01580.1"/>
    </source>
</evidence>
<keyword evidence="2" id="KW-1185">Reference proteome</keyword>
<accession>T1JQ15</accession>
<name>T1JQ15_TETUR</name>
<organism evidence="1 2">
    <name type="scientific">Tetranychus urticae</name>
    <name type="common">Two-spotted spider mite</name>
    <dbReference type="NCBI Taxonomy" id="32264"/>
    <lineage>
        <taxon>Eukaryota</taxon>
        <taxon>Metazoa</taxon>
        <taxon>Ecdysozoa</taxon>
        <taxon>Arthropoda</taxon>
        <taxon>Chelicerata</taxon>
        <taxon>Arachnida</taxon>
        <taxon>Acari</taxon>
        <taxon>Acariformes</taxon>
        <taxon>Trombidiformes</taxon>
        <taxon>Prostigmata</taxon>
        <taxon>Eleutherengona</taxon>
        <taxon>Raphignathae</taxon>
        <taxon>Tetranychoidea</taxon>
        <taxon>Tetranychidae</taxon>
        <taxon>Tetranychus</taxon>
    </lineage>
</organism>
<sequence length="57" mass="6225">MHQEKLLPMGLVTVELTQLGNHLGHAMAFEKGLDLGYLPILGNMGKHPPKTNHDSHG</sequence>
<dbReference type="Proteomes" id="UP000015104">
    <property type="component" value="Unassembled WGS sequence"/>
</dbReference>
<protein>
    <submittedName>
        <fullName evidence="1">Uncharacterized protein</fullName>
    </submittedName>
</protein>
<dbReference type="AlphaFoldDB" id="T1JQ15"/>
<reference evidence="1" key="2">
    <citation type="submission" date="2015-06" db="UniProtKB">
        <authorList>
            <consortium name="EnsemblMetazoa"/>
        </authorList>
    </citation>
    <scope>IDENTIFICATION</scope>
</reference>
<dbReference type="HOGENOM" id="CLU_2999014_0_0_1"/>
<dbReference type="EnsemblMetazoa" id="tetur01g01580.1">
    <property type="protein sequence ID" value="tetur01g01580.1"/>
    <property type="gene ID" value="tetur01g01580"/>
</dbReference>
<evidence type="ECO:0000313" key="2">
    <source>
        <dbReference type="Proteomes" id="UP000015104"/>
    </source>
</evidence>
<reference evidence="2" key="1">
    <citation type="submission" date="2011-08" db="EMBL/GenBank/DDBJ databases">
        <authorList>
            <person name="Rombauts S."/>
        </authorList>
    </citation>
    <scope>NUCLEOTIDE SEQUENCE</scope>
    <source>
        <strain evidence="2">London</strain>
    </source>
</reference>